<protein>
    <submittedName>
        <fullName evidence="3">Substrate-binding domain-containing protein</fullName>
    </submittedName>
</protein>
<keyword evidence="4" id="KW-1185">Reference proteome</keyword>
<dbReference type="Proteomes" id="UP001183176">
    <property type="component" value="Unassembled WGS sequence"/>
</dbReference>
<feature type="chain" id="PRO_5046471477" evidence="1">
    <location>
        <begin position="23"/>
        <end position="395"/>
    </location>
</feature>
<reference evidence="4" key="1">
    <citation type="submission" date="2023-07" db="EMBL/GenBank/DDBJ databases">
        <title>30 novel species of actinomycetes from the DSMZ collection.</title>
        <authorList>
            <person name="Nouioui I."/>
        </authorList>
    </citation>
    <scope>NUCLEOTIDE SEQUENCE [LARGE SCALE GENOMIC DNA]</scope>
    <source>
        <strain evidence="4">DSM 44399</strain>
    </source>
</reference>
<organism evidence="3 4">
    <name type="scientific">Jatrophihabitans lederbergiae</name>
    <dbReference type="NCBI Taxonomy" id="3075547"/>
    <lineage>
        <taxon>Bacteria</taxon>
        <taxon>Bacillati</taxon>
        <taxon>Actinomycetota</taxon>
        <taxon>Actinomycetes</taxon>
        <taxon>Jatrophihabitantales</taxon>
        <taxon>Jatrophihabitantaceae</taxon>
        <taxon>Jatrophihabitans</taxon>
    </lineage>
</organism>
<evidence type="ECO:0000313" key="4">
    <source>
        <dbReference type="Proteomes" id="UP001183176"/>
    </source>
</evidence>
<dbReference type="SUPFAM" id="SSF53822">
    <property type="entry name" value="Periplasmic binding protein-like I"/>
    <property type="match status" value="1"/>
</dbReference>
<evidence type="ECO:0000256" key="1">
    <source>
        <dbReference type="SAM" id="SignalP"/>
    </source>
</evidence>
<keyword evidence="1" id="KW-0732">Signal</keyword>
<dbReference type="Gene3D" id="3.40.50.2300">
    <property type="match status" value="2"/>
</dbReference>
<evidence type="ECO:0000259" key="2">
    <source>
        <dbReference type="Pfam" id="PF13407"/>
    </source>
</evidence>
<evidence type="ECO:0000313" key="3">
    <source>
        <dbReference type="EMBL" id="MDT0263566.1"/>
    </source>
</evidence>
<dbReference type="InterPro" id="IPR025997">
    <property type="entry name" value="SBP_2_dom"/>
</dbReference>
<dbReference type="InterPro" id="IPR028082">
    <property type="entry name" value="Peripla_BP_I"/>
</dbReference>
<dbReference type="EMBL" id="JAVREH010000043">
    <property type="protein sequence ID" value="MDT0263566.1"/>
    <property type="molecule type" value="Genomic_DNA"/>
</dbReference>
<dbReference type="Pfam" id="PF13407">
    <property type="entry name" value="Peripla_BP_4"/>
    <property type="match status" value="1"/>
</dbReference>
<proteinExistence type="predicted"/>
<accession>A0ABU2JEY6</accession>
<sequence>MLVTKQRRVAAMVALVACVATAGCSSSKSAGNASTSAASTSSSAADAASSGPASGNGETAAKALVAQYSSKPTRFPVDQPLAKKLAPGQKIGFLQCAAPFCALLGDLYALGTRTMGIPGVTTVKASASADGIDTALSSVKATKPAALLLPAVNLGAVGNNVLKLSKAGIPVVGAGVMGGPAQGIAAPVNGPANYVVHGKILADWAIVTAGPGADIAFYGNPDFSFTSVITSAFKAELAQNCPACHVRYVDIPGSAIGSTAPSRVVSDLQAHPKTQIALFGSLETATGLPAALKTAGIKVKVAGSAPVPSNLQDMKTGGIDAAVGLDAGVLAFTQVDAAVRLATKQPLTPAESNGDIPSQLITKANLPADVSKGFSAYPDFVARFTKLWANAKAAS</sequence>
<feature type="domain" description="Periplasmic binding protein" evidence="2">
    <location>
        <begin position="121"/>
        <end position="345"/>
    </location>
</feature>
<gene>
    <name evidence="3" type="ORF">RM423_19480</name>
</gene>
<dbReference type="PROSITE" id="PS51257">
    <property type="entry name" value="PROKAR_LIPOPROTEIN"/>
    <property type="match status" value="1"/>
</dbReference>
<name>A0ABU2JEY6_9ACTN</name>
<comment type="caution">
    <text evidence="3">The sequence shown here is derived from an EMBL/GenBank/DDBJ whole genome shotgun (WGS) entry which is preliminary data.</text>
</comment>
<feature type="signal peptide" evidence="1">
    <location>
        <begin position="1"/>
        <end position="22"/>
    </location>
</feature>
<dbReference type="RefSeq" id="WP_311424712.1">
    <property type="nucleotide sequence ID" value="NZ_JAVREH010000043.1"/>
</dbReference>